<gene>
    <name evidence="3" type="ORF">HA520_10700</name>
</gene>
<sequence length="102" mass="11107">MKTLTALFATALLAATATLAQADDVGPDQAMQLLKAGTIQPFETLNAAAQARHPGSTIHETELEEEYGRHIYQVELRDAQGVKWDVHLDAANGQVLKDHKDD</sequence>
<keyword evidence="1" id="KW-0732">Signal</keyword>
<dbReference type="InterPro" id="IPR025711">
    <property type="entry name" value="PepSY"/>
</dbReference>
<comment type="caution">
    <text evidence="3">The sequence shown here is derived from an EMBL/GenBank/DDBJ whole genome shotgun (WGS) entry which is preliminary data.</text>
</comment>
<evidence type="ECO:0000313" key="4">
    <source>
        <dbReference type="Proteomes" id="UP000736384"/>
    </source>
</evidence>
<reference evidence="3" key="1">
    <citation type="submission" date="2020-03" db="EMBL/GenBank/DDBJ databases">
        <title>Genome assembly of Azotobacter chroococcum W5.</title>
        <authorList>
            <person name="Kannepalli A."/>
        </authorList>
    </citation>
    <scope>NUCLEOTIDE SEQUENCE</scope>
    <source>
        <strain evidence="3">W5</strain>
    </source>
</reference>
<name>A0AA43Z7P2_9GAMM</name>
<protein>
    <submittedName>
        <fullName evidence="3">PepSY domain-containing protein</fullName>
    </submittedName>
</protein>
<feature type="chain" id="PRO_5041360754" evidence="1">
    <location>
        <begin position="23"/>
        <end position="102"/>
    </location>
</feature>
<feature type="domain" description="PepSY" evidence="2">
    <location>
        <begin position="43"/>
        <end position="98"/>
    </location>
</feature>
<dbReference type="Gene3D" id="3.10.450.40">
    <property type="match status" value="1"/>
</dbReference>
<dbReference type="Pfam" id="PF03413">
    <property type="entry name" value="PepSY"/>
    <property type="match status" value="1"/>
</dbReference>
<proteinExistence type="predicted"/>
<dbReference type="EMBL" id="JAAPAP010000007">
    <property type="protein sequence ID" value="NHN77746.1"/>
    <property type="molecule type" value="Genomic_DNA"/>
</dbReference>
<dbReference type="AlphaFoldDB" id="A0AA43Z7P2"/>
<organism evidence="3 4">
    <name type="scientific">Azotobacter chroococcum</name>
    <dbReference type="NCBI Taxonomy" id="353"/>
    <lineage>
        <taxon>Bacteria</taxon>
        <taxon>Pseudomonadati</taxon>
        <taxon>Pseudomonadota</taxon>
        <taxon>Gammaproteobacteria</taxon>
        <taxon>Pseudomonadales</taxon>
        <taxon>Pseudomonadaceae</taxon>
        <taxon>Azotobacter</taxon>
    </lineage>
</organism>
<evidence type="ECO:0000313" key="3">
    <source>
        <dbReference type="EMBL" id="NHN77746.1"/>
    </source>
</evidence>
<evidence type="ECO:0000256" key="1">
    <source>
        <dbReference type="SAM" id="SignalP"/>
    </source>
</evidence>
<accession>A0AA43Z7P2</accession>
<feature type="signal peptide" evidence="1">
    <location>
        <begin position="1"/>
        <end position="22"/>
    </location>
</feature>
<evidence type="ECO:0000259" key="2">
    <source>
        <dbReference type="Pfam" id="PF03413"/>
    </source>
</evidence>
<dbReference type="Proteomes" id="UP000736384">
    <property type="component" value="Unassembled WGS sequence"/>
</dbReference>
<dbReference type="RefSeq" id="WP_131338880.1">
    <property type="nucleotide sequence ID" value="NZ_JAAPAP010000007.1"/>
</dbReference>